<keyword evidence="5" id="KW-1185">Reference proteome</keyword>
<reference evidence="4" key="2">
    <citation type="submission" date="2025-09" db="UniProtKB">
        <authorList>
            <consortium name="Ensembl"/>
        </authorList>
    </citation>
    <scope>IDENTIFICATION</scope>
</reference>
<evidence type="ECO:0000313" key="5">
    <source>
        <dbReference type="Proteomes" id="UP000594220"/>
    </source>
</evidence>
<protein>
    <recommendedName>
        <fullName evidence="3">CUB domain-containing protein</fullName>
    </recommendedName>
</protein>
<comment type="caution">
    <text evidence="2">Lacks conserved residue(s) required for the propagation of feature annotation.</text>
</comment>
<dbReference type="OMA" id="WIPTEIS"/>
<dbReference type="Proteomes" id="UP000594220">
    <property type="component" value="Unplaced"/>
</dbReference>
<proteinExistence type="predicted"/>
<dbReference type="InterPro" id="IPR000859">
    <property type="entry name" value="CUB_dom"/>
</dbReference>
<evidence type="ECO:0000313" key="4">
    <source>
        <dbReference type="Ensembl" id="ENSCPRP00005014230.1"/>
    </source>
</evidence>
<accession>A0A7M4ESJ9</accession>
<dbReference type="Pfam" id="PF00431">
    <property type="entry name" value="CUB"/>
    <property type="match status" value="1"/>
</dbReference>
<sequence>SLPETPISCGGFLTRSSGVWIPTEISGSDLAKAPFHHFENVKCCITLTLFYSNMIISIHSLGDSYNCLSDYIEVYDGPLYTSPLLGKICDGSDYSFTSTSNTMTVLFSSVSDYSAGRFSAYYYSVPENNNDTGRLT</sequence>
<evidence type="ECO:0000259" key="3">
    <source>
        <dbReference type="PROSITE" id="PS01180"/>
    </source>
</evidence>
<dbReference type="SUPFAM" id="SSF49854">
    <property type="entry name" value="Spermadhesin, CUB domain"/>
    <property type="match status" value="1"/>
</dbReference>
<dbReference type="GeneTree" id="ENSGT01030000235500"/>
<organism evidence="4 5">
    <name type="scientific">Crocodylus porosus</name>
    <name type="common">Saltwater crocodile</name>
    <name type="synonym">Estuarine crocodile</name>
    <dbReference type="NCBI Taxonomy" id="8502"/>
    <lineage>
        <taxon>Eukaryota</taxon>
        <taxon>Metazoa</taxon>
        <taxon>Chordata</taxon>
        <taxon>Craniata</taxon>
        <taxon>Vertebrata</taxon>
        <taxon>Euteleostomi</taxon>
        <taxon>Archelosauria</taxon>
        <taxon>Archosauria</taxon>
        <taxon>Crocodylia</taxon>
        <taxon>Longirostres</taxon>
        <taxon>Crocodylidae</taxon>
        <taxon>Crocodylus</taxon>
    </lineage>
</organism>
<feature type="domain" description="CUB" evidence="3">
    <location>
        <begin position="9"/>
        <end position="125"/>
    </location>
</feature>
<dbReference type="PANTHER" id="PTHR46908">
    <property type="entry name" value="CUBILIN-LIKE PROTEIN"/>
    <property type="match status" value="1"/>
</dbReference>
<dbReference type="CDD" id="cd00041">
    <property type="entry name" value="CUB"/>
    <property type="match status" value="1"/>
</dbReference>
<dbReference type="Gene3D" id="2.60.120.290">
    <property type="entry name" value="Spermadhesin, CUB domain"/>
    <property type="match status" value="1"/>
</dbReference>
<dbReference type="AlphaFoldDB" id="A0A7M4ESJ9"/>
<evidence type="ECO:0000256" key="1">
    <source>
        <dbReference type="ARBA" id="ARBA00023157"/>
    </source>
</evidence>
<dbReference type="SMART" id="SM00042">
    <property type="entry name" value="CUB"/>
    <property type="match status" value="1"/>
</dbReference>
<dbReference type="InterPro" id="IPR052129">
    <property type="entry name" value="Spermadhesin-Link_domain"/>
</dbReference>
<evidence type="ECO:0000256" key="2">
    <source>
        <dbReference type="PROSITE-ProRule" id="PRU00059"/>
    </source>
</evidence>
<dbReference type="PROSITE" id="PS01180">
    <property type="entry name" value="CUB"/>
    <property type="match status" value="1"/>
</dbReference>
<name>A0A7M4ESJ9_CROPO</name>
<keyword evidence="1" id="KW-1015">Disulfide bond</keyword>
<dbReference type="InterPro" id="IPR035914">
    <property type="entry name" value="Sperma_CUB_dom_sf"/>
</dbReference>
<reference evidence="4" key="1">
    <citation type="submission" date="2025-08" db="UniProtKB">
        <authorList>
            <consortium name="Ensembl"/>
        </authorList>
    </citation>
    <scope>IDENTIFICATION</scope>
</reference>
<dbReference type="PANTHER" id="PTHR46908:SF8">
    <property type="entry name" value="C-TYPE LECTIN DOMAIN-CONTAINING PROTEIN"/>
    <property type="match status" value="1"/>
</dbReference>
<dbReference type="Ensembl" id="ENSCPRT00005016715.1">
    <property type="protein sequence ID" value="ENSCPRP00005014230.1"/>
    <property type="gene ID" value="ENSCPRG00005010020.1"/>
</dbReference>